<dbReference type="InterPro" id="IPR018712">
    <property type="entry name" value="Tle1-like_cat"/>
</dbReference>
<dbReference type="PATRIC" id="fig|570156.3.peg.1633"/>
<sequence>MSQAMPMAVNLVNTLVINTGAGATTKHIIVKVLGDVDVEIQLFSQGNKVVVEKQAAQHYRFNNLLQDTPYTLKAIVAGKAEFTLVNEQQFADYFNSNTVKSFNIGSKGGPQLLQHKILPKGHVELTLLAEPPCFGVFFDGTGNNRFNDIQDSTDSKEPTNVVKLFELYPRGDEFIDAYYIEGIGTEANKSDSTLDMGLAFSFDERIKKSLISLNRFIRNSNFEHISIALIDVFGFSRGAAQARAFINQVNAIYQDKPNYWGGIKPVIRFVGLFDSVASIGGDGDNNHSEFYADDELDYPINLNLASSSAGYVMHLAAFDEKRDKFPLSSLLNSNKQLSENHKEIELPGVHSDIGGGYGPVETSILYPRQYIAGQAGEPEHDKELVQLKQSLEQKYYWPTINIQFKASRPRINRQPKRIWNKSENTIYTSYRPYWRRKLSNILPHYSLALMHETAVNQGVPLQNLAELANRKQADGQAFPYVLPSELKSLVDTARSFGPQSEAWHALYKDYIHHSVKYAATIDAIAHGPEEEAEFTTQNQQRELFYNQPSQAETSTQWQSQLINGYRLWTSL</sequence>
<gene>
    <name evidence="2" type="ORF">AOG27_18550</name>
</gene>
<dbReference type="RefSeq" id="WP_054554479.1">
    <property type="nucleotide sequence ID" value="NZ_LJTC01000014.1"/>
</dbReference>
<dbReference type="Pfam" id="PF09994">
    <property type="entry name" value="T6SS_Tle1-like_cat"/>
    <property type="match status" value="2"/>
</dbReference>
<evidence type="ECO:0000259" key="1">
    <source>
        <dbReference type="Pfam" id="PF09994"/>
    </source>
</evidence>
<proteinExistence type="predicted"/>
<evidence type="ECO:0000313" key="3">
    <source>
        <dbReference type="Proteomes" id="UP000050378"/>
    </source>
</evidence>
<name>A0A0P7DVE5_9GAMM</name>
<evidence type="ECO:0000313" key="2">
    <source>
        <dbReference type="EMBL" id="KPM81332.1"/>
    </source>
</evidence>
<organism evidence="2 3">
    <name type="scientific">Pseudoalteromonas lipolytica</name>
    <dbReference type="NCBI Taxonomy" id="570156"/>
    <lineage>
        <taxon>Bacteria</taxon>
        <taxon>Pseudomonadati</taxon>
        <taxon>Pseudomonadota</taxon>
        <taxon>Gammaproteobacteria</taxon>
        <taxon>Alteromonadales</taxon>
        <taxon>Pseudoalteromonadaceae</taxon>
        <taxon>Pseudoalteromonas</taxon>
    </lineage>
</organism>
<protein>
    <recommendedName>
        <fullName evidence="1">T6SS Phospholipase effector Tle1-like catalytic domain-containing protein</fullName>
    </recommendedName>
</protein>
<comment type="caution">
    <text evidence="2">The sequence shown here is derived from an EMBL/GenBank/DDBJ whole genome shotgun (WGS) entry which is preliminary data.</text>
</comment>
<dbReference type="AlphaFoldDB" id="A0A0P7DVE5"/>
<feature type="domain" description="T6SS Phospholipase effector Tle1-like catalytic" evidence="1">
    <location>
        <begin position="136"/>
        <end position="249"/>
    </location>
</feature>
<dbReference type="PANTHER" id="PTHR33840:SF1">
    <property type="entry name" value="TLE1 PHOSPHOLIPASE DOMAIN-CONTAINING PROTEIN"/>
    <property type="match status" value="1"/>
</dbReference>
<dbReference type="OrthoDB" id="4378831at2"/>
<feature type="domain" description="T6SS Phospholipase effector Tle1-like catalytic" evidence="1">
    <location>
        <begin position="264"/>
        <end position="360"/>
    </location>
</feature>
<accession>A0A0P7DVE5</accession>
<dbReference type="PANTHER" id="PTHR33840">
    <property type="match status" value="1"/>
</dbReference>
<dbReference type="Proteomes" id="UP000050378">
    <property type="component" value="Unassembled WGS sequence"/>
</dbReference>
<dbReference type="EMBL" id="LJTC01000014">
    <property type="protein sequence ID" value="KPM81332.1"/>
    <property type="molecule type" value="Genomic_DNA"/>
</dbReference>
<dbReference type="STRING" id="570156.AOG27_18550"/>
<reference evidence="2 3" key="1">
    <citation type="submission" date="2015-09" db="EMBL/GenBank/DDBJ databases">
        <title>Draft Genome Sequence of Pseudoalteromonas lipolytica UCD-48B.</title>
        <authorList>
            <person name="Krusor M."/>
            <person name="Coil D.A."/>
            <person name="Lang J.M."/>
            <person name="Eisen J.A."/>
            <person name="Alexiev A."/>
        </authorList>
    </citation>
    <scope>NUCLEOTIDE SEQUENCE [LARGE SCALE GENOMIC DNA]</scope>
    <source>
        <strain evidence="2 3">UCD-48B</strain>
    </source>
</reference>